<dbReference type="InterPro" id="IPR051320">
    <property type="entry name" value="Viral_Replic_Matur_Polypro"/>
</dbReference>
<dbReference type="PANTHER" id="PTHR33064:SF37">
    <property type="entry name" value="RIBONUCLEASE H"/>
    <property type="match status" value="1"/>
</dbReference>
<dbReference type="Proteomes" id="UP000198211">
    <property type="component" value="Unassembled WGS sequence"/>
</dbReference>
<accession>A0A225VTP4</accession>
<feature type="region of interest" description="Disordered" evidence="1">
    <location>
        <begin position="691"/>
        <end position="778"/>
    </location>
</feature>
<name>A0A225VTP4_9STRA</name>
<feature type="region of interest" description="Disordered" evidence="1">
    <location>
        <begin position="434"/>
        <end position="459"/>
    </location>
</feature>
<dbReference type="PANTHER" id="PTHR33064">
    <property type="entry name" value="POL PROTEIN"/>
    <property type="match status" value="1"/>
</dbReference>
<dbReference type="AlphaFoldDB" id="A0A225VTP4"/>
<gene>
    <name evidence="2" type="ORF">PHMEG_00019182</name>
</gene>
<dbReference type="Gene3D" id="3.10.10.10">
    <property type="entry name" value="HIV Type 1 Reverse Transcriptase, subunit A, domain 1"/>
    <property type="match status" value="1"/>
</dbReference>
<feature type="compositionally biased region" description="Polar residues" evidence="1">
    <location>
        <begin position="746"/>
        <end position="761"/>
    </location>
</feature>
<feature type="compositionally biased region" description="Polar residues" evidence="1">
    <location>
        <begin position="718"/>
        <end position="734"/>
    </location>
</feature>
<dbReference type="SUPFAM" id="SSF56672">
    <property type="entry name" value="DNA/RNA polymerases"/>
    <property type="match status" value="1"/>
</dbReference>
<evidence type="ECO:0000256" key="1">
    <source>
        <dbReference type="SAM" id="MobiDB-lite"/>
    </source>
</evidence>
<feature type="compositionally biased region" description="Basic and acidic residues" evidence="1">
    <location>
        <begin position="157"/>
        <end position="175"/>
    </location>
</feature>
<feature type="region of interest" description="Disordered" evidence="1">
    <location>
        <begin position="129"/>
        <end position="175"/>
    </location>
</feature>
<keyword evidence="3" id="KW-1185">Reference proteome</keyword>
<protein>
    <recommendedName>
        <fullName evidence="4">Eukaryotic/viral aspartic protease</fullName>
    </recommendedName>
</protein>
<proteinExistence type="predicted"/>
<sequence>MLDTSSWIQLFAPKAARQAVWAELVEELSHPLTLTHRRQLSPTGLRRKQALRCRELSWQIRELTAMGEMDPTPRFEIAQHRPLGKITSFRGRRDESENSMQWLRGFVYEMKLLDIHTLEDIVSDIQTVEKRVSNRTSSQSSSRRDDKRHTSSSGSYGRHDSHSHSQERSRSEPLHTSRVALAEASVTNLITELQTRALSERPNGYSNEYSNDYSKVRILIPTKTRDWLQLQTTMNGETLLTGHSREVISVHKTMDNSQVDLVKVDSDLQLNLDRGSTTTVQMHDFGKCEAFDELTKILRTNVDKKNISPELQKLGFCEWPEDNNNNNENEQNVEFNGEGGVCLDGDTFHKINEDTTTKKVVDDDWLVSICETSEAAPMHAKTKLDEYSSDGDDSLSQDGQWSMEPVAWGVDSATDGSPVGDDPVSAAVALGASTLTPTESSDVDQGCNNPPTETHSDGKLPDAAVADLEHTFMCVMQVLSTEGNNDPADDDYAVHEANYISLEDYAQELTFLPDLTEPSVTELDYTAPNVKKSSFVDDQQRRLDEVLKKHEAIMVSSGNALPPPAYGVAGLIAFSGSPWVSPIVIVLKKNGQDIRLCIGYKMVNAVTVIMEYAMPLVDDLLTELENACGSVRWMPQNSMIYGPSSDDIKVENASSETFAQILDGKTRRIHAMDSDILLQRKTFADFAHQERAEVSATTRSQTKTKQKRVHFEDEVPEGTTNAEATEAVNENSETQEQRKRKCNDQVLRSDTNQQPMTLTMSQRKKSEDAVSPRPRTRS</sequence>
<evidence type="ECO:0000313" key="2">
    <source>
        <dbReference type="EMBL" id="OWZ08298.1"/>
    </source>
</evidence>
<dbReference type="EMBL" id="NBNE01003203">
    <property type="protein sequence ID" value="OWZ08298.1"/>
    <property type="molecule type" value="Genomic_DNA"/>
</dbReference>
<evidence type="ECO:0008006" key="4">
    <source>
        <dbReference type="Google" id="ProtNLM"/>
    </source>
</evidence>
<reference evidence="3" key="1">
    <citation type="submission" date="2017-03" db="EMBL/GenBank/DDBJ databases">
        <title>Phytopthora megakarya and P. palmivora, two closely related causual agents of cacao black pod achieved similar genome size and gene model numbers by different mechanisms.</title>
        <authorList>
            <person name="Ali S."/>
            <person name="Shao J."/>
            <person name="Larry D.J."/>
            <person name="Kronmiller B."/>
            <person name="Shen D."/>
            <person name="Strem M.D."/>
            <person name="Melnick R.L."/>
            <person name="Guiltinan M.J."/>
            <person name="Tyler B.M."/>
            <person name="Meinhardt L.W."/>
            <person name="Bailey B.A."/>
        </authorList>
    </citation>
    <scope>NUCLEOTIDE SEQUENCE [LARGE SCALE GENOMIC DNA]</scope>
    <source>
        <strain evidence="3">zdho120</strain>
    </source>
</reference>
<comment type="caution">
    <text evidence="2">The sequence shown here is derived from an EMBL/GenBank/DDBJ whole genome shotgun (WGS) entry which is preliminary data.</text>
</comment>
<dbReference type="InterPro" id="IPR043502">
    <property type="entry name" value="DNA/RNA_pol_sf"/>
</dbReference>
<evidence type="ECO:0000313" key="3">
    <source>
        <dbReference type="Proteomes" id="UP000198211"/>
    </source>
</evidence>
<organism evidence="2 3">
    <name type="scientific">Phytophthora megakarya</name>
    <dbReference type="NCBI Taxonomy" id="4795"/>
    <lineage>
        <taxon>Eukaryota</taxon>
        <taxon>Sar</taxon>
        <taxon>Stramenopiles</taxon>
        <taxon>Oomycota</taxon>
        <taxon>Peronosporomycetes</taxon>
        <taxon>Peronosporales</taxon>
        <taxon>Peronosporaceae</taxon>
        <taxon>Phytophthora</taxon>
    </lineage>
</organism>